<feature type="transmembrane region" description="Helical" evidence="4">
    <location>
        <begin position="21"/>
        <end position="41"/>
    </location>
</feature>
<dbReference type="InterPro" id="IPR002204">
    <property type="entry name" value="3-OH-isobutyrate_DH-rel_CS"/>
</dbReference>
<evidence type="ECO:0000256" key="4">
    <source>
        <dbReference type="SAM" id="Phobius"/>
    </source>
</evidence>
<keyword evidence="4" id="KW-0812">Transmembrane</keyword>
<evidence type="ECO:0000313" key="7">
    <source>
        <dbReference type="EMBL" id="OZI38224.1"/>
    </source>
</evidence>
<dbReference type="InterPro" id="IPR015815">
    <property type="entry name" value="HIBADH-related"/>
</dbReference>
<evidence type="ECO:0000256" key="1">
    <source>
        <dbReference type="ARBA" id="ARBA00023002"/>
    </source>
</evidence>
<dbReference type="AlphaFoldDB" id="A0A261SLC1"/>
<reference evidence="8" key="1">
    <citation type="submission" date="2017-05" db="EMBL/GenBank/DDBJ databases">
        <title>Complete and WGS of Bordetella genogroups.</title>
        <authorList>
            <person name="Spilker T."/>
            <person name="Lipuma J."/>
        </authorList>
    </citation>
    <scope>NUCLEOTIDE SEQUENCE [LARGE SCALE GENOMIC DNA]</scope>
    <source>
        <strain evidence="8">AU16122</strain>
    </source>
</reference>
<evidence type="ECO:0000313" key="8">
    <source>
        <dbReference type="Proteomes" id="UP000216020"/>
    </source>
</evidence>
<sequence>MRQSPDARAMRHPPRQQGSPFMNIAFLGLGTMGMPMAANLIKAGYAVHAWNRSPAPAEKIAALGGTAAADPRAAADGADVLISILADDAATRAVVLDGQALAALKPGAVHVNMGTISVALAAELAELHRARGVEYVAAPVLGRVNVAEAGKLNILAAGDAKALATVQPLFDVLGQKTWFFGSRPEQANAVKLAVNFMLASAIGTLGEAVALTQGHDVDKAGFVEMVTSTVFAAPAYQGYGASIAQSKFEPAGFKLALGLKDVRLALEAGEKARVPMPMASALRDAHIESMAHGEGHLDWAALALTAARRAGQI</sequence>
<feature type="domain" description="6-phosphogluconate dehydrogenase NADP-binding" evidence="5">
    <location>
        <begin position="23"/>
        <end position="178"/>
    </location>
</feature>
<proteinExistence type="predicted"/>
<dbReference type="Proteomes" id="UP000216020">
    <property type="component" value="Unassembled WGS sequence"/>
</dbReference>
<keyword evidence="2" id="KW-0520">NAD</keyword>
<dbReference type="SUPFAM" id="SSF51735">
    <property type="entry name" value="NAD(P)-binding Rossmann-fold domains"/>
    <property type="match status" value="1"/>
</dbReference>
<dbReference type="InterPro" id="IPR051265">
    <property type="entry name" value="HIBADH-related_NP60_sf"/>
</dbReference>
<feature type="domain" description="3-hydroxyisobutyrate dehydrogenase-like NAD-binding" evidence="6">
    <location>
        <begin position="187"/>
        <end position="302"/>
    </location>
</feature>
<name>A0A261SLC1_9BORD</name>
<keyword evidence="4" id="KW-1133">Transmembrane helix</keyword>
<keyword evidence="4" id="KW-0472">Membrane</keyword>
<keyword evidence="8" id="KW-1185">Reference proteome</keyword>
<dbReference type="PIRSF" id="PIRSF000103">
    <property type="entry name" value="HIBADH"/>
    <property type="match status" value="1"/>
</dbReference>
<gene>
    <name evidence="7" type="ORF">CAL29_07825</name>
</gene>
<evidence type="ECO:0000256" key="2">
    <source>
        <dbReference type="ARBA" id="ARBA00023027"/>
    </source>
</evidence>
<dbReference type="PANTHER" id="PTHR43580:SF2">
    <property type="entry name" value="CYTOKINE-LIKE NUCLEAR FACTOR N-PAC"/>
    <property type="match status" value="1"/>
</dbReference>
<dbReference type="GO" id="GO:0050661">
    <property type="term" value="F:NADP binding"/>
    <property type="evidence" value="ECO:0007669"/>
    <property type="project" value="InterPro"/>
</dbReference>
<dbReference type="InterPro" id="IPR008927">
    <property type="entry name" value="6-PGluconate_DH-like_C_sf"/>
</dbReference>
<evidence type="ECO:0000259" key="6">
    <source>
        <dbReference type="Pfam" id="PF14833"/>
    </source>
</evidence>
<dbReference type="Pfam" id="PF14833">
    <property type="entry name" value="NAD_binding_11"/>
    <property type="match status" value="1"/>
</dbReference>
<evidence type="ECO:0000256" key="3">
    <source>
        <dbReference type="PIRSR" id="PIRSR000103-1"/>
    </source>
</evidence>
<dbReference type="PANTHER" id="PTHR43580">
    <property type="entry name" value="OXIDOREDUCTASE GLYR1-RELATED"/>
    <property type="match status" value="1"/>
</dbReference>
<dbReference type="InterPro" id="IPR036291">
    <property type="entry name" value="NAD(P)-bd_dom_sf"/>
</dbReference>
<dbReference type="GO" id="GO:0051287">
    <property type="term" value="F:NAD binding"/>
    <property type="evidence" value="ECO:0007669"/>
    <property type="project" value="InterPro"/>
</dbReference>
<dbReference type="GO" id="GO:0016054">
    <property type="term" value="P:organic acid catabolic process"/>
    <property type="evidence" value="ECO:0007669"/>
    <property type="project" value="UniProtKB-ARBA"/>
</dbReference>
<dbReference type="Gene3D" id="1.10.1040.10">
    <property type="entry name" value="N-(1-d-carboxylethyl)-l-norvaline Dehydrogenase, domain 2"/>
    <property type="match status" value="1"/>
</dbReference>
<organism evidence="7 8">
    <name type="scientific">Bordetella genomosp. 10</name>
    <dbReference type="NCBI Taxonomy" id="1416804"/>
    <lineage>
        <taxon>Bacteria</taxon>
        <taxon>Pseudomonadati</taxon>
        <taxon>Pseudomonadota</taxon>
        <taxon>Betaproteobacteria</taxon>
        <taxon>Burkholderiales</taxon>
        <taxon>Alcaligenaceae</taxon>
        <taxon>Bordetella</taxon>
    </lineage>
</organism>
<dbReference type="Pfam" id="PF03446">
    <property type="entry name" value="NAD_binding_2"/>
    <property type="match status" value="1"/>
</dbReference>
<keyword evidence="1" id="KW-0560">Oxidoreductase</keyword>
<dbReference type="SUPFAM" id="SSF48179">
    <property type="entry name" value="6-phosphogluconate dehydrogenase C-terminal domain-like"/>
    <property type="match status" value="1"/>
</dbReference>
<dbReference type="PROSITE" id="PS00895">
    <property type="entry name" value="3_HYDROXYISOBUT_DH"/>
    <property type="match status" value="1"/>
</dbReference>
<dbReference type="Gene3D" id="3.40.50.720">
    <property type="entry name" value="NAD(P)-binding Rossmann-like Domain"/>
    <property type="match status" value="1"/>
</dbReference>
<accession>A0A261SLC1</accession>
<protein>
    <submittedName>
        <fullName evidence="7">Oxidoreductase</fullName>
    </submittedName>
</protein>
<dbReference type="InterPro" id="IPR006115">
    <property type="entry name" value="6PGDH_NADP-bd"/>
</dbReference>
<dbReference type="GO" id="GO:0016491">
    <property type="term" value="F:oxidoreductase activity"/>
    <property type="evidence" value="ECO:0007669"/>
    <property type="project" value="UniProtKB-KW"/>
</dbReference>
<feature type="active site" evidence="3">
    <location>
        <position position="191"/>
    </location>
</feature>
<dbReference type="InterPro" id="IPR029154">
    <property type="entry name" value="HIBADH-like_NADP-bd"/>
</dbReference>
<evidence type="ECO:0000259" key="5">
    <source>
        <dbReference type="Pfam" id="PF03446"/>
    </source>
</evidence>
<dbReference type="InterPro" id="IPR013328">
    <property type="entry name" value="6PGD_dom2"/>
</dbReference>
<dbReference type="EMBL" id="NEVM01000001">
    <property type="protein sequence ID" value="OZI38224.1"/>
    <property type="molecule type" value="Genomic_DNA"/>
</dbReference>
<comment type="caution">
    <text evidence="7">The sequence shown here is derived from an EMBL/GenBank/DDBJ whole genome shotgun (WGS) entry which is preliminary data.</text>
</comment>